<dbReference type="EMBL" id="CR936257">
    <property type="protein sequence ID" value="CAI48181.1"/>
    <property type="molecule type" value="Genomic_DNA"/>
</dbReference>
<name>A0A1U7ETF8_NATPD</name>
<accession>A0A1U7ETF8</accession>
<organism evidence="2 3">
    <name type="scientific">Natronomonas pharaonis (strain ATCC 35678 / DSM 2160 / CIP 103997 / JCM 8858 / NBRC 14720 / NCIMB 2260 / Gabara)</name>
    <name type="common">Halobacterium pharaonis</name>
    <dbReference type="NCBI Taxonomy" id="348780"/>
    <lineage>
        <taxon>Archaea</taxon>
        <taxon>Methanobacteriati</taxon>
        <taxon>Methanobacteriota</taxon>
        <taxon>Stenosarchaea group</taxon>
        <taxon>Halobacteria</taxon>
        <taxon>Halobacteriales</taxon>
        <taxon>Natronomonadaceae</taxon>
        <taxon>Natronomonas</taxon>
    </lineage>
</organism>
<evidence type="ECO:0000313" key="2">
    <source>
        <dbReference type="EMBL" id="CAI48181.1"/>
    </source>
</evidence>
<dbReference type="AlphaFoldDB" id="A0A1U7ETF8"/>
<keyword evidence="3" id="KW-1185">Reference proteome</keyword>
<dbReference type="eggNOG" id="arCOG02416">
    <property type="taxonomic scope" value="Archaea"/>
</dbReference>
<proteinExistence type="predicted"/>
<dbReference type="EnsemblBacteria" id="CAI48181">
    <property type="protein sequence ID" value="CAI48181"/>
    <property type="gene ID" value="NP_0180A"/>
</dbReference>
<dbReference type="Pfam" id="PF07790">
    <property type="entry name" value="Pilin_N"/>
    <property type="match status" value="1"/>
</dbReference>
<dbReference type="GeneID" id="3700781"/>
<dbReference type="HOGENOM" id="CLU_1965627_0_0_2"/>
<evidence type="ECO:0000313" key="3">
    <source>
        <dbReference type="Proteomes" id="UP000002698"/>
    </source>
</evidence>
<sequence length="127" mass="13624">MRDRVAVAVFLLAVVAAAVGGSLLTTDAPPSAAPNADFAVTGDPADTVTVEHVGGDSLDSGAVRVLVYEDRPLIPDRTVHATTWEEPGLIQETDRLEVEDPRFESGQRLVVRWFGDEGPATLYETHL</sequence>
<dbReference type="Proteomes" id="UP000002698">
    <property type="component" value="Chromosome"/>
</dbReference>
<evidence type="ECO:0000259" key="1">
    <source>
        <dbReference type="Pfam" id="PF07790"/>
    </source>
</evidence>
<dbReference type="KEGG" id="nph:NP_0180A"/>
<dbReference type="RefSeq" id="WP_011321820.1">
    <property type="nucleotide sequence ID" value="NC_007426.1"/>
</dbReference>
<dbReference type="InterPro" id="IPR012859">
    <property type="entry name" value="Pilin_N_archaeal"/>
</dbReference>
<gene>
    <name evidence="2" type="ordered locus">NP_0180A</name>
</gene>
<dbReference type="OrthoDB" id="241966at2157"/>
<protein>
    <recommendedName>
        <fullName evidence="1">Archaeal Type IV pilin N-terminal domain-containing protein</fullName>
    </recommendedName>
</protein>
<dbReference type="STRING" id="348780.NP_0180A"/>
<reference evidence="2 3" key="1">
    <citation type="journal article" date="2005" name="Genome Res.">
        <title>Living with two extremes: conclusions from the genome sequence of Natronomonas pharaonis.</title>
        <authorList>
            <person name="Falb M."/>
            <person name="Pfeiffer F."/>
            <person name="Palm P."/>
            <person name="Rodewald K."/>
            <person name="Hickmann V."/>
            <person name="Tittor J."/>
            <person name="Oesterhelt D."/>
        </authorList>
    </citation>
    <scope>NUCLEOTIDE SEQUENCE [LARGE SCALE GENOMIC DNA]</scope>
    <source>
        <strain evidence="3">ATCC 35678 / DSM 2160 / CIP 103997 / JCM 8858 / NBRC 14720 / NCIMB 2260 / Gabara</strain>
    </source>
</reference>
<feature type="domain" description="Archaeal Type IV pilin N-terminal" evidence="1">
    <location>
        <begin position="5"/>
        <end position="70"/>
    </location>
</feature>